<dbReference type="InterPro" id="IPR017907">
    <property type="entry name" value="Znf_RING_CS"/>
</dbReference>
<proteinExistence type="predicted"/>
<sequence length="1480" mass="167272">MSSVAVAAEVQSVRPRGHVDTDLIQFDPSTFSSLFTDSAALAAEDGRARKRRKLANAATILTPDIDESKSAVLGQVILDLHVPPTTIPSEKGRVQIGDAPTKPLIVSLDAFEKLTTDSFSISLRNPYNAAPALDIVATTPTSTLTCLDQHFAPAVTLCNVMFSKSASSAKPKSGACFCQCTLAPPLDATKPWTLTVQIRWSYGIPVVEVLGTKTKYGRMDLEILSKYYPSDVGKTSTWSPSDFYDSVHVPSTELEVSSRIQHSLPETMLYPFQQRAVDWLLRREGVVYPKSGGELTEREVPSLTTPVSFRPAQDAQGTHIHVSHLRGLIVSDVEGIPDASRNLRGGILAEEMGLGKTVELIALMCHHKRTLPKLHSTVLDAYTGTWVRPTGATLIISPPSLIEQWNNEIENHAPQLKVTLYSGIPPSTASKREQSLATVDHLMHYDVVITTYKVLSREIHFAKPPPDRTMRNAKQYKQRKSPLVQISWWRVCLDEAQMIESGVSQAATVARLIPRCNAWAVTGTPLRKDVQDLRGFLTFLRYEPFAGHKAIWERLDKSSFRAIFNQIALRHTKDKIRNELKLPPQKRVVITVPFTVIEEQHYSELVRQMCEDCSLSPEGQPLQEGVSRDDPEVVDQMREWLVRLRQTCLHAQVGKRNRRALGGSLRDGPLRTVHDVLEVMIDQNDTSKKAEAREHILSLVRMGHITASAGDVEKRAEAALPFYKQALEQTQRWVAICRKDLLEEKEQLHRQEPELRRQKPEAEASEDEEEQDSEKQGRLSTIRKSLRSFLELEHTCKFFHGTVYYQIKSNEALTQPDSEEYHRLEKLEVEWYEQAKLIRKELLKDVQHKAQQQMRRIEAANPFHQLVHISDLPDMGGIEGKKILDMMDSICDLLNAQAKQIDKWRKKIVDILLLPLVDQDEEETTGEEYEQSTQAQDELYVYFMALRTLVAHRHAAVSGMRDTLLNYELEQAEDQAREKKGHAPGLVLEVAETCRKLKPQDEDVSLRGALAAARSVVTSVQWKANASDERAAIEVAIAQKQLSAIQKIATDEAKSVKELEREQDMFRATMNQRLEFYRQLQHISDSVAVEKEGLDRKFDVAGFEREQRKMERSMKRLEGYEGKHAYLVNLRQENEESAQYECIICKDDFEIGVLTSCGHKYCKECIAQWWKQNRNCPLCKTKLYPRDFTDINFKPGETKVRMEHHNVEEGPSQVPSTTSIYSDISDATMREIRMIDLNGSYGTKVDMIARHLLWIRKNDVGAKSIIFSQFSDFLGVLRQALEGWKVGCSSISDKDGIHNFKTDPTVECFLLDAKSDSSGLNLVNATYVFLCEPLINTALELQAIARVHRIGQRRPTSVFMYLVSDTVEEAIYDISVKRRLEHMGRKPRAGFDAESETPGLKEQALDAANSIELQAAPLQKLLRKKNEGEVVQADDMWTCLFGRPRKQLSAALNGEVDRHLRGQAAESRRAQEQAEAGPSA</sequence>
<dbReference type="PANTHER" id="PTHR45865">
    <property type="entry name" value="E3 UBIQUITIN-PROTEIN LIGASE SHPRH FAMILY MEMBER"/>
    <property type="match status" value="1"/>
</dbReference>
<keyword evidence="5" id="KW-0862">Zinc</keyword>
<dbReference type="CDD" id="cd18070">
    <property type="entry name" value="DEXQc_SHPRH"/>
    <property type="match status" value="1"/>
</dbReference>
<dbReference type="InterPro" id="IPR059033">
    <property type="entry name" value="C144_05_dom"/>
</dbReference>
<dbReference type="Pfam" id="PF00176">
    <property type="entry name" value="SNF2-rel_dom"/>
    <property type="match status" value="1"/>
</dbReference>
<dbReference type="Gene3D" id="3.40.50.10810">
    <property type="entry name" value="Tandem AAA-ATPase domain"/>
    <property type="match status" value="1"/>
</dbReference>
<dbReference type="EMBL" id="MU006565">
    <property type="protein sequence ID" value="KAF2749815.1"/>
    <property type="molecule type" value="Genomic_DNA"/>
</dbReference>
<dbReference type="GO" id="GO:0000209">
    <property type="term" value="P:protein polyubiquitination"/>
    <property type="evidence" value="ECO:0007669"/>
    <property type="project" value="TreeGrafter"/>
</dbReference>
<dbReference type="Gene3D" id="3.40.50.300">
    <property type="entry name" value="P-loop containing nucleotide triphosphate hydrolases"/>
    <property type="match status" value="1"/>
</dbReference>
<evidence type="ECO:0000256" key="6">
    <source>
        <dbReference type="ARBA" id="ARBA00022840"/>
    </source>
</evidence>
<dbReference type="OrthoDB" id="5330228at2759"/>
<dbReference type="GO" id="GO:0061630">
    <property type="term" value="F:ubiquitin protein ligase activity"/>
    <property type="evidence" value="ECO:0007669"/>
    <property type="project" value="TreeGrafter"/>
</dbReference>
<dbReference type="CDD" id="cd18793">
    <property type="entry name" value="SF2_C_SNF"/>
    <property type="match status" value="1"/>
</dbReference>
<feature type="compositionally biased region" description="Acidic residues" evidence="8">
    <location>
        <begin position="763"/>
        <end position="772"/>
    </location>
</feature>
<dbReference type="Gene3D" id="3.30.40.10">
    <property type="entry name" value="Zinc/RING finger domain, C3HC4 (zinc finger)"/>
    <property type="match status" value="1"/>
</dbReference>
<feature type="region of interest" description="Disordered" evidence="8">
    <location>
        <begin position="1459"/>
        <end position="1480"/>
    </location>
</feature>
<dbReference type="InterPro" id="IPR027417">
    <property type="entry name" value="P-loop_NTPase"/>
</dbReference>
<evidence type="ECO:0008006" key="13">
    <source>
        <dbReference type="Google" id="ProtNLM"/>
    </source>
</evidence>
<evidence type="ECO:0000256" key="3">
    <source>
        <dbReference type="ARBA" id="ARBA00022771"/>
    </source>
</evidence>
<dbReference type="GO" id="GO:0005524">
    <property type="term" value="F:ATP binding"/>
    <property type="evidence" value="ECO:0007669"/>
    <property type="project" value="InterPro"/>
</dbReference>
<keyword evidence="1" id="KW-0479">Metal-binding</keyword>
<dbReference type="SUPFAM" id="SSF52540">
    <property type="entry name" value="P-loop containing nucleoside triphosphate hydrolases"/>
    <property type="match status" value="2"/>
</dbReference>
<dbReference type="GO" id="GO:0006974">
    <property type="term" value="P:DNA damage response"/>
    <property type="evidence" value="ECO:0007669"/>
    <property type="project" value="TreeGrafter"/>
</dbReference>
<evidence type="ECO:0000256" key="8">
    <source>
        <dbReference type="SAM" id="MobiDB-lite"/>
    </source>
</evidence>
<dbReference type="SMART" id="SM00184">
    <property type="entry name" value="RING"/>
    <property type="match status" value="1"/>
</dbReference>
<dbReference type="GO" id="GO:0005634">
    <property type="term" value="C:nucleus"/>
    <property type="evidence" value="ECO:0007669"/>
    <property type="project" value="TreeGrafter"/>
</dbReference>
<evidence type="ECO:0000259" key="9">
    <source>
        <dbReference type="PROSITE" id="PS50089"/>
    </source>
</evidence>
<feature type="compositionally biased region" description="Basic and acidic residues" evidence="8">
    <location>
        <begin position="1459"/>
        <end position="1472"/>
    </location>
</feature>
<dbReference type="InterPro" id="IPR038718">
    <property type="entry name" value="SNF2-like_sf"/>
</dbReference>
<keyword evidence="4" id="KW-0378">Hydrolase</keyword>
<dbReference type="Proteomes" id="UP000799440">
    <property type="component" value="Unassembled WGS sequence"/>
</dbReference>
<dbReference type="PROSITE" id="PS50089">
    <property type="entry name" value="ZF_RING_2"/>
    <property type="match status" value="1"/>
</dbReference>
<dbReference type="GO" id="GO:0016787">
    <property type="term" value="F:hydrolase activity"/>
    <property type="evidence" value="ECO:0007669"/>
    <property type="project" value="UniProtKB-KW"/>
</dbReference>
<evidence type="ECO:0000259" key="10">
    <source>
        <dbReference type="PROSITE" id="PS51192"/>
    </source>
</evidence>
<dbReference type="GO" id="GO:0008270">
    <property type="term" value="F:zinc ion binding"/>
    <property type="evidence" value="ECO:0007669"/>
    <property type="project" value="UniProtKB-KW"/>
</dbReference>
<keyword evidence="3 7" id="KW-0863">Zinc-finger</keyword>
<dbReference type="Pfam" id="PF26021">
    <property type="entry name" value="Ferritin_C144_05"/>
    <property type="match status" value="1"/>
</dbReference>
<feature type="domain" description="RING-type" evidence="9">
    <location>
        <begin position="1142"/>
        <end position="1180"/>
    </location>
</feature>
<feature type="compositionally biased region" description="Basic and acidic residues" evidence="8">
    <location>
        <begin position="749"/>
        <end position="762"/>
    </location>
</feature>
<gene>
    <name evidence="11" type="ORF">M011DRAFT_475152</name>
</gene>
<dbReference type="InterPro" id="IPR052583">
    <property type="entry name" value="ATP-helicase/E3_Ub-Ligase"/>
</dbReference>
<dbReference type="Pfam" id="PF13923">
    <property type="entry name" value="zf-C3HC4_2"/>
    <property type="match status" value="1"/>
</dbReference>
<dbReference type="FunFam" id="3.40.50.10810:FF:000059">
    <property type="entry name" value="SNF2 family helicase/ATPase, putative"/>
    <property type="match status" value="1"/>
</dbReference>
<dbReference type="SUPFAM" id="SSF57850">
    <property type="entry name" value="RING/U-box"/>
    <property type="match status" value="1"/>
</dbReference>
<evidence type="ECO:0000256" key="1">
    <source>
        <dbReference type="ARBA" id="ARBA00022723"/>
    </source>
</evidence>
<dbReference type="SMART" id="SM00487">
    <property type="entry name" value="DEXDc"/>
    <property type="match status" value="1"/>
</dbReference>
<reference evidence="11" key="1">
    <citation type="journal article" date="2020" name="Stud. Mycol.">
        <title>101 Dothideomycetes genomes: a test case for predicting lifestyles and emergence of pathogens.</title>
        <authorList>
            <person name="Haridas S."/>
            <person name="Albert R."/>
            <person name="Binder M."/>
            <person name="Bloem J."/>
            <person name="Labutti K."/>
            <person name="Salamov A."/>
            <person name="Andreopoulos B."/>
            <person name="Baker S."/>
            <person name="Barry K."/>
            <person name="Bills G."/>
            <person name="Bluhm B."/>
            <person name="Cannon C."/>
            <person name="Castanera R."/>
            <person name="Culley D."/>
            <person name="Daum C."/>
            <person name="Ezra D."/>
            <person name="Gonzalez J."/>
            <person name="Henrissat B."/>
            <person name="Kuo A."/>
            <person name="Liang C."/>
            <person name="Lipzen A."/>
            <person name="Lutzoni F."/>
            <person name="Magnuson J."/>
            <person name="Mondo S."/>
            <person name="Nolan M."/>
            <person name="Ohm R."/>
            <person name="Pangilinan J."/>
            <person name="Park H.-J."/>
            <person name="Ramirez L."/>
            <person name="Alfaro M."/>
            <person name="Sun H."/>
            <person name="Tritt A."/>
            <person name="Yoshinaga Y."/>
            <person name="Zwiers L.-H."/>
            <person name="Turgeon B."/>
            <person name="Goodwin S."/>
            <person name="Spatafora J."/>
            <person name="Crous P."/>
            <person name="Grigoriev I."/>
        </authorList>
    </citation>
    <scope>NUCLEOTIDE SEQUENCE</scope>
    <source>
        <strain evidence="11">CBS 119925</strain>
    </source>
</reference>
<dbReference type="PANTHER" id="PTHR45865:SF1">
    <property type="entry name" value="E3 UBIQUITIN-PROTEIN LIGASE SHPRH"/>
    <property type="match status" value="1"/>
</dbReference>
<protein>
    <recommendedName>
        <fullName evidence="13">ATP-dependent DNA helicase</fullName>
    </recommendedName>
</protein>
<evidence type="ECO:0000256" key="4">
    <source>
        <dbReference type="ARBA" id="ARBA00022801"/>
    </source>
</evidence>
<evidence type="ECO:0000313" key="12">
    <source>
        <dbReference type="Proteomes" id="UP000799440"/>
    </source>
</evidence>
<organism evidence="11 12">
    <name type="scientific">Sporormia fimetaria CBS 119925</name>
    <dbReference type="NCBI Taxonomy" id="1340428"/>
    <lineage>
        <taxon>Eukaryota</taxon>
        <taxon>Fungi</taxon>
        <taxon>Dikarya</taxon>
        <taxon>Ascomycota</taxon>
        <taxon>Pezizomycotina</taxon>
        <taxon>Dothideomycetes</taxon>
        <taxon>Pleosporomycetidae</taxon>
        <taxon>Pleosporales</taxon>
        <taxon>Sporormiaceae</taxon>
        <taxon>Sporormia</taxon>
    </lineage>
</organism>
<feature type="region of interest" description="Disordered" evidence="8">
    <location>
        <begin position="749"/>
        <end position="779"/>
    </location>
</feature>
<evidence type="ECO:0000256" key="2">
    <source>
        <dbReference type="ARBA" id="ARBA00022741"/>
    </source>
</evidence>
<evidence type="ECO:0000256" key="7">
    <source>
        <dbReference type="PROSITE-ProRule" id="PRU00175"/>
    </source>
</evidence>
<dbReference type="Pfam" id="PF00271">
    <property type="entry name" value="Helicase_C"/>
    <property type="match status" value="1"/>
</dbReference>
<dbReference type="InterPro" id="IPR013083">
    <property type="entry name" value="Znf_RING/FYVE/PHD"/>
</dbReference>
<dbReference type="InterPro" id="IPR049730">
    <property type="entry name" value="SNF2/RAD54-like_C"/>
</dbReference>
<dbReference type="InterPro" id="IPR014001">
    <property type="entry name" value="Helicase_ATP-bd"/>
</dbReference>
<dbReference type="PROSITE" id="PS00518">
    <property type="entry name" value="ZF_RING_1"/>
    <property type="match status" value="1"/>
</dbReference>
<name>A0A6A6VGW0_9PLEO</name>
<keyword evidence="6" id="KW-0067">ATP-binding</keyword>
<evidence type="ECO:0000313" key="11">
    <source>
        <dbReference type="EMBL" id="KAF2749815.1"/>
    </source>
</evidence>
<dbReference type="InterPro" id="IPR000330">
    <property type="entry name" value="SNF2_N"/>
</dbReference>
<evidence type="ECO:0000256" key="5">
    <source>
        <dbReference type="ARBA" id="ARBA00022833"/>
    </source>
</evidence>
<keyword evidence="2" id="KW-0547">Nucleotide-binding</keyword>
<feature type="domain" description="Helicase ATP-binding" evidence="10">
    <location>
        <begin position="337"/>
        <end position="543"/>
    </location>
</feature>
<dbReference type="PROSITE" id="PS51192">
    <property type="entry name" value="HELICASE_ATP_BIND_1"/>
    <property type="match status" value="1"/>
</dbReference>
<keyword evidence="12" id="KW-1185">Reference proteome</keyword>
<dbReference type="InterPro" id="IPR001650">
    <property type="entry name" value="Helicase_C-like"/>
</dbReference>
<accession>A0A6A6VGW0</accession>
<dbReference type="InterPro" id="IPR001841">
    <property type="entry name" value="Znf_RING"/>
</dbReference>